<accession>A0A9X1WSR1</accession>
<dbReference type="CDD" id="cd00657">
    <property type="entry name" value="Ferritin_like"/>
    <property type="match status" value="1"/>
</dbReference>
<sequence>MNYRDNGSGSIAVQDLQYVIQAEYRSMIYAQRLLFLAPPEHQMHFSRYVETKQKERLVVWTRLYYHLTACYPVFSKVKPPRDYVSGLKTAIEDTLDTADFYAWLHDSSQDPYLRNILQRAMNGETRWAVRQQFLYSSYLLENGDKVKGKGFTDVTKKQLPPV</sequence>
<dbReference type="EMBL" id="JALIRP010000011">
    <property type="protein sequence ID" value="MCJ8014394.1"/>
    <property type="molecule type" value="Genomic_DNA"/>
</dbReference>
<dbReference type="RefSeq" id="WP_244729010.1">
    <property type="nucleotide sequence ID" value="NZ_JALIRP010000011.1"/>
</dbReference>
<reference evidence="1" key="1">
    <citation type="submission" date="2022-04" db="EMBL/GenBank/DDBJ databases">
        <title>Paenibacillus mangrovi sp. nov., a novel endophytic bacterium isolated from bark of Kandelia candel.</title>
        <authorList>
            <person name="Tuo L."/>
        </authorList>
    </citation>
    <scope>NUCLEOTIDE SEQUENCE</scope>
    <source>
        <strain evidence="1">KQZ6P-2</strain>
    </source>
</reference>
<evidence type="ECO:0000313" key="2">
    <source>
        <dbReference type="Proteomes" id="UP001139347"/>
    </source>
</evidence>
<organism evidence="1 2">
    <name type="scientific">Paenibacillus mangrovi</name>
    <dbReference type="NCBI Taxonomy" id="2931978"/>
    <lineage>
        <taxon>Bacteria</taxon>
        <taxon>Bacillati</taxon>
        <taxon>Bacillota</taxon>
        <taxon>Bacilli</taxon>
        <taxon>Bacillales</taxon>
        <taxon>Paenibacillaceae</taxon>
        <taxon>Paenibacillus</taxon>
    </lineage>
</organism>
<gene>
    <name evidence="1" type="ORF">MUG84_22095</name>
</gene>
<keyword evidence="2" id="KW-1185">Reference proteome</keyword>
<dbReference type="AlphaFoldDB" id="A0A9X1WSR1"/>
<evidence type="ECO:0000313" key="1">
    <source>
        <dbReference type="EMBL" id="MCJ8014394.1"/>
    </source>
</evidence>
<name>A0A9X1WSR1_9BACL</name>
<protein>
    <submittedName>
        <fullName evidence="1">Ferritin-like domain-containing protein</fullName>
    </submittedName>
</protein>
<comment type="caution">
    <text evidence="1">The sequence shown here is derived from an EMBL/GenBank/DDBJ whole genome shotgun (WGS) entry which is preliminary data.</text>
</comment>
<dbReference type="Proteomes" id="UP001139347">
    <property type="component" value="Unassembled WGS sequence"/>
</dbReference>
<proteinExistence type="predicted"/>